<name>A0ABW5UUX7_9MICO</name>
<sequence>MLLLSGCTLIGELGDDKLEGLGFADDHVEVVEPYYGVEFDTPVAGLEGGVMNSPMGQISVESASRGDVLTGNDATYLRYGRSELDYGESVSAPEGQEFRSVLLALEGPEWAQVGLTDGTAAAYWLDQVQRFTLTSKGREEGGWVTQQVSWAPSLGSALAVVVLVDEDAAPEDATFELEVDGKVQQLSLITGALLQDADGTIGTATRDDVELHGAEYSETRVDYEDGYDAVTGDVIVEYGVTAAPYSEVLGWPADGATYVGVQLQASQYYVPPRSGDIRLPVQEITGTLTLDDGTELPAVLIEPNEVTGVGSDSLFVAWFAAPAEFSGGELSFEITEVFPRTDGLLEQLDPEPFTARLEVVA</sequence>
<keyword evidence="2" id="KW-1185">Reference proteome</keyword>
<comment type="caution">
    <text evidence="1">The sequence shown here is derived from an EMBL/GenBank/DDBJ whole genome shotgun (WGS) entry which is preliminary data.</text>
</comment>
<gene>
    <name evidence="1" type="ORF">ACFSW7_03640</name>
</gene>
<dbReference type="RefSeq" id="WP_154651512.1">
    <property type="nucleotide sequence ID" value="NZ_JBHUNE010000003.1"/>
</dbReference>
<reference evidence="2" key="1">
    <citation type="journal article" date="2019" name="Int. J. Syst. Evol. Microbiol.">
        <title>The Global Catalogue of Microorganisms (GCM) 10K type strain sequencing project: providing services to taxonomists for standard genome sequencing and annotation.</title>
        <authorList>
            <consortium name="The Broad Institute Genomics Platform"/>
            <consortium name="The Broad Institute Genome Sequencing Center for Infectious Disease"/>
            <person name="Wu L."/>
            <person name="Ma J."/>
        </authorList>
    </citation>
    <scope>NUCLEOTIDE SEQUENCE [LARGE SCALE GENOMIC DNA]</scope>
    <source>
        <strain evidence="2">TISTR 1514</strain>
    </source>
</reference>
<evidence type="ECO:0000313" key="1">
    <source>
        <dbReference type="EMBL" id="MFD2757471.1"/>
    </source>
</evidence>
<proteinExistence type="predicted"/>
<protein>
    <submittedName>
        <fullName evidence="1">Uncharacterized protein</fullName>
    </submittedName>
</protein>
<evidence type="ECO:0000313" key="2">
    <source>
        <dbReference type="Proteomes" id="UP001597492"/>
    </source>
</evidence>
<accession>A0ABW5UUX7</accession>
<dbReference type="Proteomes" id="UP001597492">
    <property type="component" value="Unassembled WGS sequence"/>
</dbReference>
<dbReference type="EMBL" id="JBHUNE010000003">
    <property type="protein sequence ID" value="MFD2757471.1"/>
    <property type="molecule type" value="Genomic_DNA"/>
</dbReference>
<organism evidence="1 2">
    <name type="scientific">Gulosibacter faecalis</name>
    <dbReference type="NCBI Taxonomy" id="272240"/>
    <lineage>
        <taxon>Bacteria</taxon>
        <taxon>Bacillati</taxon>
        <taxon>Actinomycetota</taxon>
        <taxon>Actinomycetes</taxon>
        <taxon>Micrococcales</taxon>
        <taxon>Microbacteriaceae</taxon>
        <taxon>Gulosibacter</taxon>
    </lineage>
</organism>